<sequence length="379" mass="41561">MNTQQVSPKLIRDMYSGRQFPDVQAETFRNTDLLFPTRRIARGDSVAPLEHRDVEFPQLQIRSRGCTFDLYDYLSRNRVAGLLVMQDGAILLENYQMGNRDHSRWLSMSVAKSISSTLAGAAIHDGAIDSLDDCLCRYLPQLVGSVYGDVTVAQLLRMCSGVGWNESPTDPDSDRRRMLELQIAQEPGAILGLMASLPRAGEPGSVWNYSTGETHVLGALLRAATGRPLADYLSEKIWSKMGAEADAHWWLESPDGLEVAGSGICATLRDYGRFGLFVANDGVIGGQRVLPEGWFDLAGAPAEVNGEKVNYGFMWWPIPAVGNSPNRGAFGARGLFGQHIMINRREKIVAVVLSARSKPLGAEAIEDNDFFDALVEALV</sequence>
<proteinExistence type="predicted"/>
<dbReference type="InterPro" id="IPR001466">
    <property type="entry name" value="Beta-lactam-related"/>
</dbReference>
<organism evidence="2 3">
    <name type="scientific">Microbulbifer halophilus</name>
    <dbReference type="NCBI Taxonomy" id="453963"/>
    <lineage>
        <taxon>Bacteria</taxon>
        <taxon>Pseudomonadati</taxon>
        <taxon>Pseudomonadota</taxon>
        <taxon>Gammaproteobacteria</taxon>
        <taxon>Cellvibrionales</taxon>
        <taxon>Microbulbiferaceae</taxon>
        <taxon>Microbulbifer</taxon>
    </lineage>
</organism>
<dbReference type="EMBL" id="JBHUJD010000016">
    <property type="protein sequence ID" value="MFD2311330.1"/>
    <property type="molecule type" value="Genomic_DNA"/>
</dbReference>
<protein>
    <submittedName>
        <fullName evidence="2">Serine hydrolase domain-containing protein</fullName>
        <ecNumber evidence="2">3.-.-.-</ecNumber>
    </submittedName>
</protein>
<dbReference type="SUPFAM" id="SSF56601">
    <property type="entry name" value="beta-lactamase/transpeptidase-like"/>
    <property type="match status" value="1"/>
</dbReference>
<gene>
    <name evidence="2" type="ORF">ACFSKX_12970</name>
</gene>
<dbReference type="EC" id="3.-.-.-" evidence="2"/>
<evidence type="ECO:0000259" key="1">
    <source>
        <dbReference type="Pfam" id="PF00144"/>
    </source>
</evidence>
<dbReference type="PANTHER" id="PTHR43283:SF14">
    <property type="entry name" value="BLL8153 PROTEIN"/>
    <property type="match status" value="1"/>
</dbReference>
<dbReference type="Proteomes" id="UP001597425">
    <property type="component" value="Unassembled WGS sequence"/>
</dbReference>
<dbReference type="InterPro" id="IPR050789">
    <property type="entry name" value="Diverse_Enzym_Activities"/>
</dbReference>
<dbReference type="Gene3D" id="3.40.710.10">
    <property type="entry name" value="DD-peptidase/beta-lactamase superfamily"/>
    <property type="match status" value="1"/>
</dbReference>
<evidence type="ECO:0000313" key="2">
    <source>
        <dbReference type="EMBL" id="MFD2311330.1"/>
    </source>
</evidence>
<evidence type="ECO:0000313" key="3">
    <source>
        <dbReference type="Proteomes" id="UP001597425"/>
    </source>
</evidence>
<reference evidence="3" key="1">
    <citation type="journal article" date="2019" name="Int. J. Syst. Evol. Microbiol.">
        <title>The Global Catalogue of Microorganisms (GCM) 10K type strain sequencing project: providing services to taxonomists for standard genome sequencing and annotation.</title>
        <authorList>
            <consortium name="The Broad Institute Genomics Platform"/>
            <consortium name="The Broad Institute Genome Sequencing Center for Infectious Disease"/>
            <person name="Wu L."/>
            <person name="Ma J."/>
        </authorList>
    </citation>
    <scope>NUCLEOTIDE SEQUENCE [LARGE SCALE GENOMIC DNA]</scope>
    <source>
        <strain evidence="3">KCTC 12848</strain>
    </source>
</reference>
<feature type="domain" description="Beta-lactamase-related" evidence="1">
    <location>
        <begin position="80"/>
        <end position="362"/>
    </location>
</feature>
<keyword evidence="2" id="KW-0378">Hydrolase</keyword>
<dbReference type="GO" id="GO:0016787">
    <property type="term" value="F:hydrolase activity"/>
    <property type="evidence" value="ECO:0007669"/>
    <property type="project" value="UniProtKB-KW"/>
</dbReference>
<dbReference type="RefSeq" id="WP_265721920.1">
    <property type="nucleotide sequence ID" value="NZ_JAPIVK010000016.1"/>
</dbReference>
<dbReference type="Pfam" id="PF00144">
    <property type="entry name" value="Beta-lactamase"/>
    <property type="match status" value="1"/>
</dbReference>
<name>A0ABW5EGA5_9GAMM</name>
<accession>A0ABW5EGA5</accession>
<keyword evidence="3" id="KW-1185">Reference proteome</keyword>
<dbReference type="InterPro" id="IPR012338">
    <property type="entry name" value="Beta-lactam/transpept-like"/>
</dbReference>
<comment type="caution">
    <text evidence="2">The sequence shown here is derived from an EMBL/GenBank/DDBJ whole genome shotgun (WGS) entry which is preliminary data.</text>
</comment>
<dbReference type="PANTHER" id="PTHR43283">
    <property type="entry name" value="BETA-LACTAMASE-RELATED"/>
    <property type="match status" value="1"/>
</dbReference>